<dbReference type="PROSITE" id="PS50109">
    <property type="entry name" value="HIS_KIN"/>
    <property type="match status" value="1"/>
</dbReference>
<keyword evidence="5" id="KW-0547">Nucleotide-binding</keyword>
<organism evidence="16 17">
    <name type="scientific">Candidatus Methanoperedens nitratireducens</name>
    <dbReference type="NCBI Taxonomy" id="1392998"/>
    <lineage>
        <taxon>Archaea</taxon>
        <taxon>Methanobacteriati</taxon>
        <taxon>Methanobacteriota</taxon>
        <taxon>Stenosarchaea group</taxon>
        <taxon>Methanomicrobia</taxon>
        <taxon>Methanosarcinales</taxon>
        <taxon>ANME-2 cluster</taxon>
        <taxon>Candidatus Methanoperedentaceae</taxon>
        <taxon>Candidatus Methanoperedens</taxon>
    </lineage>
</organism>
<dbReference type="RefSeq" id="WP_096206483.1">
    <property type="nucleotide sequence ID" value="NZ_FZMP01000196.1"/>
</dbReference>
<sequence>MRLKQKLVAVFIAISLLVGLVGFLGLYTNNRIVNSFESGDEHFGSIIEASNEVSSYAKRAEGHLMLYLTLHNESDKQKFFIRLASLREQNSIMYEKVKDPEARKILDDINSKTDKLQYTGESLLKAYETEIKTTGMFRFENHQGLIRNLDDTAADIREDGLRLAKIEVGLRTEQDQAAKKNAANLYNIILIIGAAAIFGALALGYVIARNIADPIMRLKKAAVDIGRGNLGTNIETGSTDEIGELAGTFNIMVQNLQKSGTERLRAEERLSKLNECFLVFGTKPIENINRLTALCGELMGATAALYNRLDKGMLCSWGQWNLPHGYKLLDNPAGHICHDTINRGSDEINIIHNLPGTVYAHTDPNVVAYKLKTYIGRAVKFGDNYVGSLCVVYQDDYFPSADDKRLMGVIASAIGIEENRMRAEEELSKFRLGIERSADAIFITDPNGMIIYINPAFENIYGYGREEALGKTPRILKSGTLPQEVYKQFWDTLLAKKATTGEIINKTKDGRLLNIEGTANPIMDREGNIIGFLAIQRDITMRKQSEEKIREQASLLDKAQDAIYVRDLEHHIIYWNKSAQRLYGWTAEEVIGKDANKLLHIKELPRLTEAQRIVIEKEEWMGELYQVTRDGKEIIVESRWTLTHDGGGKPKSILIINTDITERIKLEAQLLRAQRMESIGTLASGIAHDINNVLSPIMLSLQLLQDKFTDDGSQKLIGILERSAQRGAGLIKQVQSFARGIEGERKALQVTYIISEIRQLAKETFPRNIEVKADISKDLWTTYGDATQLHQVLMNLCVNARDAMPAGGTLSISAENISIDESVARFNVDARVGPYVSIAVSDTGTGIPAKIMDRIFEPFFTTKAPGKGTGLGLSTALAIVKSHGGFINVYSEVGNGTKFKVYLPAVKTSETQKAQVQQLELPAGHGEYILVVDDEAQIREITRVSLEKNGYRVLTASDGAEAIQLYSQNRDKIKIVLMDMMMPVMDGPASINELRKIDPRVRIIAVSGLTESDKYASITGKVHAFLSKPYTVERLLKTIHKILNAKHLS</sequence>
<dbReference type="PANTHER" id="PTHR43065:SF46">
    <property type="entry name" value="C4-DICARBOXYLATE TRANSPORT SENSOR PROTEIN DCTB"/>
    <property type="match status" value="1"/>
</dbReference>
<dbReference type="SMART" id="SM00304">
    <property type="entry name" value="HAMP"/>
    <property type="match status" value="1"/>
</dbReference>
<dbReference type="Pfam" id="PF02518">
    <property type="entry name" value="HATPase_c"/>
    <property type="match status" value="1"/>
</dbReference>
<dbReference type="PROSITE" id="PS50112">
    <property type="entry name" value="PAS"/>
    <property type="match status" value="2"/>
</dbReference>
<dbReference type="EMBL" id="FZMP01000196">
    <property type="protein sequence ID" value="SNQ61857.1"/>
    <property type="molecule type" value="Genomic_DNA"/>
</dbReference>
<dbReference type="InterPro" id="IPR036097">
    <property type="entry name" value="HisK_dim/P_sf"/>
</dbReference>
<evidence type="ECO:0000259" key="14">
    <source>
        <dbReference type="PROSITE" id="PS50113"/>
    </source>
</evidence>
<keyword evidence="4 16" id="KW-0808">Transferase</keyword>
<evidence type="ECO:0000256" key="10">
    <source>
        <dbReference type="SAM" id="Phobius"/>
    </source>
</evidence>
<dbReference type="GO" id="GO:0005524">
    <property type="term" value="F:ATP binding"/>
    <property type="evidence" value="ECO:0007669"/>
    <property type="project" value="UniProtKB-KW"/>
</dbReference>
<dbReference type="AlphaFoldDB" id="A0A284VRP5"/>
<dbReference type="InterPro" id="IPR004358">
    <property type="entry name" value="Sig_transdc_His_kin-like_C"/>
</dbReference>
<evidence type="ECO:0000259" key="15">
    <source>
        <dbReference type="PROSITE" id="PS50885"/>
    </source>
</evidence>
<dbReference type="InterPro" id="IPR036890">
    <property type="entry name" value="HATPase_C_sf"/>
</dbReference>
<dbReference type="SUPFAM" id="SSF55874">
    <property type="entry name" value="ATPase domain of HSP90 chaperone/DNA topoisomerase II/histidine kinase"/>
    <property type="match status" value="1"/>
</dbReference>
<dbReference type="Pfam" id="PF00512">
    <property type="entry name" value="HisKA"/>
    <property type="match status" value="1"/>
</dbReference>
<dbReference type="Gene3D" id="1.10.287.130">
    <property type="match status" value="1"/>
</dbReference>
<dbReference type="Gene3D" id="6.10.340.10">
    <property type="match status" value="1"/>
</dbReference>
<dbReference type="PROSITE" id="PS50885">
    <property type="entry name" value="HAMP"/>
    <property type="match status" value="1"/>
</dbReference>
<feature type="modified residue" description="4-aspartylphosphate" evidence="9">
    <location>
        <position position="979"/>
    </location>
</feature>
<dbReference type="GO" id="GO:0006355">
    <property type="term" value="P:regulation of DNA-templated transcription"/>
    <property type="evidence" value="ECO:0007669"/>
    <property type="project" value="InterPro"/>
</dbReference>
<dbReference type="SUPFAM" id="SSF55781">
    <property type="entry name" value="GAF domain-like"/>
    <property type="match status" value="1"/>
</dbReference>
<dbReference type="GO" id="GO:0016020">
    <property type="term" value="C:membrane"/>
    <property type="evidence" value="ECO:0007669"/>
    <property type="project" value="InterPro"/>
</dbReference>
<evidence type="ECO:0000256" key="4">
    <source>
        <dbReference type="ARBA" id="ARBA00022679"/>
    </source>
</evidence>
<feature type="domain" description="PAC" evidence="14">
    <location>
        <begin position="497"/>
        <end position="551"/>
    </location>
</feature>
<feature type="domain" description="Response regulatory" evidence="12">
    <location>
        <begin position="928"/>
        <end position="1043"/>
    </location>
</feature>
<evidence type="ECO:0000313" key="17">
    <source>
        <dbReference type="Proteomes" id="UP000218615"/>
    </source>
</evidence>
<dbReference type="CDD" id="cd00082">
    <property type="entry name" value="HisKA"/>
    <property type="match status" value="1"/>
</dbReference>
<dbReference type="CDD" id="cd17546">
    <property type="entry name" value="REC_hyHK_CKI1_RcsC-like"/>
    <property type="match status" value="1"/>
</dbReference>
<dbReference type="CDD" id="cd00130">
    <property type="entry name" value="PAS"/>
    <property type="match status" value="2"/>
</dbReference>
<feature type="transmembrane region" description="Helical" evidence="10">
    <location>
        <begin position="185"/>
        <end position="208"/>
    </location>
</feature>
<dbReference type="CDD" id="cd06225">
    <property type="entry name" value="HAMP"/>
    <property type="match status" value="1"/>
</dbReference>
<evidence type="ECO:0000256" key="6">
    <source>
        <dbReference type="ARBA" id="ARBA00022777"/>
    </source>
</evidence>
<dbReference type="InterPro" id="IPR035965">
    <property type="entry name" value="PAS-like_dom_sf"/>
</dbReference>
<keyword evidence="3 9" id="KW-0597">Phosphoprotein</keyword>
<dbReference type="InterPro" id="IPR003594">
    <property type="entry name" value="HATPase_dom"/>
</dbReference>
<dbReference type="InterPro" id="IPR003660">
    <property type="entry name" value="HAMP_dom"/>
</dbReference>
<dbReference type="SMART" id="SM00448">
    <property type="entry name" value="REC"/>
    <property type="match status" value="1"/>
</dbReference>
<feature type="domain" description="HAMP" evidence="15">
    <location>
        <begin position="209"/>
        <end position="261"/>
    </location>
</feature>
<dbReference type="SUPFAM" id="SSF158472">
    <property type="entry name" value="HAMP domain-like"/>
    <property type="match status" value="1"/>
</dbReference>
<dbReference type="SMART" id="SM00086">
    <property type="entry name" value="PAC"/>
    <property type="match status" value="2"/>
</dbReference>
<dbReference type="PRINTS" id="PR00344">
    <property type="entry name" value="BCTRLSENSOR"/>
</dbReference>
<dbReference type="GO" id="GO:0000155">
    <property type="term" value="F:phosphorelay sensor kinase activity"/>
    <property type="evidence" value="ECO:0007669"/>
    <property type="project" value="InterPro"/>
</dbReference>
<evidence type="ECO:0000256" key="2">
    <source>
        <dbReference type="ARBA" id="ARBA00012438"/>
    </source>
</evidence>
<feature type="domain" description="PAC" evidence="14">
    <location>
        <begin position="620"/>
        <end position="672"/>
    </location>
</feature>
<evidence type="ECO:0000259" key="11">
    <source>
        <dbReference type="PROSITE" id="PS50109"/>
    </source>
</evidence>
<keyword evidence="10" id="KW-1133">Transmembrane helix</keyword>
<feature type="transmembrane region" description="Helical" evidence="10">
    <location>
        <begin position="7"/>
        <end position="27"/>
    </location>
</feature>
<dbReference type="OrthoDB" id="8127at2157"/>
<keyword evidence="6 16" id="KW-0418">Kinase</keyword>
<dbReference type="NCBIfam" id="TIGR00229">
    <property type="entry name" value="sensory_box"/>
    <property type="match status" value="2"/>
</dbReference>
<feature type="domain" description="PAS" evidence="13">
    <location>
        <begin position="426"/>
        <end position="472"/>
    </location>
</feature>
<dbReference type="Gene3D" id="3.30.565.10">
    <property type="entry name" value="Histidine kinase-like ATPase, C-terminal domain"/>
    <property type="match status" value="1"/>
</dbReference>
<dbReference type="EC" id="2.7.13.3" evidence="2"/>
<protein>
    <recommendedName>
        <fullName evidence="2">histidine kinase</fullName>
        <ecNumber evidence="2">2.7.13.3</ecNumber>
    </recommendedName>
</protein>
<dbReference type="SUPFAM" id="SSF52172">
    <property type="entry name" value="CheY-like"/>
    <property type="match status" value="1"/>
</dbReference>
<evidence type="ECO:0000256" key="5">
    <source>
        <dbReference type="ARBA" id="ARBA00022741"/>
    </source>
</evidence>
<dbReference type="Gene3D" id="3.30.450.20">
    <property type="entry name" value="PAS domain"/>
    <property type="match status" value="2"/>
</dbReference>
<dbReference type="Pfam" id="PF00072">
    <property type="entry name" value="Response_reg"/>
    <property type="match status" value="1"/>
</dbReference>
<evidence type="ECO:0000256" key="8">
    <source>
        <dbReference type="ARBA" id="ARBA00023012"/>
    </source>
</evidence>
<dbReference type="InterPro" id="IPR001610">
    <property type="entry name" value="PAC"/>
</dbReference>
<dbReference type="PROSITE" id="PS50110">
    <property type="entry name" value="RESPONSE_REGULATORY"/>
    <property type="match status" value="1"/>
</dbReference>
<keyword evidence="7" id="KW-0067">ATP-binding</keyword>
<keyword evidence="10" id="KW-0812">Transmembrane</keyword>
<accession>A0A284VRP5</accession>
<keyword evidence="17" id="KW-1185">Reference proteome</keyword>
<dbReference type="Proteomes" id="UP000218615">
    <property type="component" value="Unassembled WGS sequence"/>
</dbReference>
<evidence type="ECO:0000256" key="9">
    <source>
        <dbReference type="PROSITE-ProRule" id="PRU00169"/>
    </source>
</evidence>
<dbReference type="InterPro" id="IPR005467">
    <property type="entry name" value="His_kinase_dom"/>
</dbReference>
<dbReference type="InterPro" id="IPR011006">
    <property type="entry name" value="CheY-like_superfamily"/>
</dbReference>
<dbReference type="SUPFAM" id="SSF47384">
    <property type="entry name" value="Homodimeric domain of signal transducing histidine kinase"/>
    <property type="match status" value="1"/>
</dbReference>
<proteinExistence type="predicted"/>
<evidence type="ECO:0000256" key="7">
    <source>
        <dbReference type="ARBA" id="ARBA00022840"/>
    </source>
</evidence>
<gene>
    <name evidence="16" type="ORF">MNV_50116</name>
</gene>
<dbReference type="InterPro" id="IPR000700">
    <property type="entry name" value="PAS-assoc_C"/>
</dbReference>
<dbReference type="SMART" id="SM00091">
    <property type="entry name" value="PAS"/>
    <property type="match status" value="2"/>
</dbReference>
<comment type="catalytic activity">
    <reaction evidence="1">
        <text>ATP + protein L-histidine = ADP + protein N-phospho-L-histidine.</text>
        <dbReference type="EC" id="2.7.13.3"/>
    </reaction>
</comment>
<feature type="domain" description="PAS" evidence="13">
    <location>
        <begin position="548"/>
        <end position="618"/>
    </location>
</feature>
<evidence type="ECO:0000313" key="16">
    <source>
        <dbReference type="EMBL" id="SNQ61857.1"/>
    </source>
</evidence>
<name>A0A284VRP5_9EURY</name>
<keyword evidence="10" id="KW-0472">Membrane</keyword>
<dbReference type="SMART" id="SM00387">
    <property type="entry name" value="HATPase_c"/>
    <property type="match status" value="1"/>
</dbReference>
<dbReference type="PANTHER" id="PTHR43065">
    <property type="entry name" value="SENSOR HISTIDINE KINASE"/>
    <property type="match status" value="1"/>
</dbReference>
<dbReference type="SUPFAM" id="SSF55785">
    <property type="entry name" value="PYP-like sensor domain (PAS domain)"/>
    <property type="match status" value="2"/>
</dbReference>
<dbReference type="InterPro" id="IPR003661">
    <property type="entry name" value="HisK_dim/P_dom"/>
</dbReference>
<evidence type="ECO:0000259" key="13">
    <source>
        <dbReference type="PROSITE" id="PS50112"/>
    </source>
</evidence>
<dbReference type="InterPro" id="IPR000014">
    <property type="entry name" value="PAS"/>
</dbReference>
<reference evidence="17" key="1">
    <citation type="submission" date="2017-06" db="EMBL/GenBank/DDBJ databases">
        <authorList>
            <person name="Cremers G."/>
        </authorList>
    </citation>
    <scope>NUCLEOTIDE SEQUENCE [LARGE SCALE GENOMIC DNA]</scope>
</reference>
<evidence type="ECO:0000256" key="1">
    <source>
        <dbReference type="ARBA" id="ARBA00000085"/>
    </source>
</evidence>
<dbReference type="Gene3D" id="3.40.50.2300">
    <property type="match status" value="1"/>
</dbReference>
<dbReference type="Pfam" id="PF00672">
    <property type="entry name" value="HAMP"/>
    <property type="match status" value="1"/>
</dbReference>
<evidence type="ECO:0000259" key="12">
    <source>
        <dbReference type="PROSITE" id="PS50110"/>
    </source>
</evidence>
<keyword evidence="8" id="KW-0902">Two-component regulatory system</keyword>
<evidence type="ECO:0000256" key="3">
    <source>
        <dbReference type="ARBA" id="ARBA00022553"/>
    </source>
</evidence>
<dbReference type="Pfam" id="PF00989">
    <property type="entry name" value="PAS"/>
    <property type="match status" value="2"/>
</dbReference>
<dbReference type="SMART" id="SM00388">
    <property type="entry name" value="HisKA"/>
    <property type="match status" value="1"/>
</dbReference>
<feature type="domain" description="Histidine kinase" evidence="11">
    <location>
        <begin position="685"/>
        <end position="907"/>
    </location>
</feature>
<dbReference type="PROSITE" id="PS50113">
    <property type="entry name" value="PAC"/>
    <property type="match status" value="2"/>
</dbReference>
<dbReference type="InterPro" id="IPR001789">
    <property type="entry name" value="Sig_transdc_resp-reg_receiver"/>
</dbReference>
<dbReference type="InterPro" id="IPR013767">
    <property type="entry name" value="PAS_fold"/>
</dbReference>